<dbReference type="CDD" id="cd00077">
    <property type="entry name" value="HDc"/>
    <property type="match status" value="1"/>
</dbReference>
<comment type="caution">
    <text evidence="2">The sequence shown here is derived from an EMBL/GenBank/DDBJ whole genome shotgun (WGS) entry which is preliminary data.</text>
</comment>
<dbReference type="Pfam" id="PF01590">
    <property type="entry name" value="GAF"/>
    <property type="match status" value="1"/>
</dbReference>
<dbReference type="InterPro" id="IPR003607">
    <property type="entry name" value="HD/PDEase_dom"/>
</dbReference>
<dbReference type="Pfam" id="PF01966">
    <property type="entry name" value="HD"/>
    <property type="match status" value="1"/>
</dbReference>
<dbReference type="InterPro" id="IPR003018">
    <property type="entry name" value="GAF"/>
</dbReference>
<dbReference type="EMBL" id="PQCO01000294">
    <property type="protein sequence ID" value="PUD98668.1"/>
    <property type="molecule type" value="Genomic_DNA"/>
</dbReference>
<evidence type="ECO:0000313" key="2">
    <source>
        <dbReference type="EMBL" id="PUD98668.1"/>
    </source>
</evidence>
<dbReference type="SUPFAM" id="SSF55781">
    <property type="entry name" value="GAF domain-like"/>
    <property type="match status" value="1"/>
</dbReference>
<dbReference type="InterPro" id="IPR029016">
    <property type="entry name" value="GAF-like_dom_sf"/>
</dbReference>
<dbReference type="Gene3D" id="3.30.450.40">
    <property type="match status" value="1"/>
</dbReference>
<dbReference type="Pfam" id="PF13487">
    <property type="entry name" value="HD_5"/>
    <property type="match status" value="1"/>
</dbReference>
<organism evidence="2 3">
    <name type="scientific">Candidatus Sedimenticola endophacoides</name>
    <dbReference type="NCBI Taxonomy" id="2548426"/>
    <lineage>
        <taxon>Bacteria</taxon>
        <taxon>Pseudomonadati</taxon>
        <taxon>Pseudomonadota</taxon>
        <taxon>Gammaproteobacteria</taxon>
        <taxon>Chromatiales</taxon>
        <taxon>Sedimenticolaceae</taxon>
        <taxon>Sedimenticola</taxon>
    </lineage>
</organism>
<dbReference type="AlphaFoldDB" id="A0A6N4DKM7"/>
<evidence type="ECO:0000313" key="3">
    <source>
        <dbReference type="Proteomes" id="UP000250928"/>
    </source>
</evidence>
<reference evidence="2 3" key="1">
    <citation type="submission" date="2018-01" db="EMBL/GenBank/DDBJ databases">
        <title>Novel co-symbiosis in the lucinid bivalve Phacoides pectinatus.</title>
        <authorList>
            <person name="Lim S.J."/>
            <person name="Davis B.G."/>
            <person name="Gill D.E."/>
            <person name="Engel A.S."/>
            <person name="Anderson L.C."/>
            <person name="Campbell B.J."/>
        </authorList>
    </citation>
    <scope>NUCLEOTIDE SEQUENCE [LARGE SCALE GENOMIC DNA]</scope>
    <source>
        <strain evidence="2">N3_P5</strain>
    </source>
</reference>
<evidence type="ECO:0000259" key="1">
    <source>
        <dbReference type="PROSITE" id="PS51832"/>
    </source>
</evidence>
<dbReference type="PANTHER" id="PTHR43155:SF2">
    <property type="entry name" value="CYCLIC DI-GMP PHOSPHODIESTERASE PA4108"/>
    <property type="match status" value="1"/>
</dbReference>
<dbReference type="Proteomes" id="UP000250928">
    <property type="component" value="Unassembled WGS sequence"/>
</dbReference>
<proteinExistence type="predicted"/>
<dbReference type="Gene3D" id="1.10.3210.10">
    <property type="entry name" value="Hypothetical protein af1432"/>
    <property type="match status" value="2"/>
</dbReference>
<gene>
    <name evidence="2" type="ORF">C3L24_12330</name>
</gene>
<dbReference type="PROSITE" id="PS51832">
    <property type="entry name" value="HD_GYP"/>
    <property type="match status" value="1"/>
</dbReference>
<dbReference type="SMART" id="SM00065">
    <property type="entry name" value="GAF"/>
    <property type="match status" value="1"/>
</dbReference>
<protein>
    <submittedName>
        <fullName evidence="2">Phosphohydrolase</fullName>
    </submittedName>
</protein>
<accession>A0A6N4DKM7</accession>
<dbReference type="InterPro" id="IPR037522">
    <property type="entry name" value="HD_GYP_dom"/>
</dbReference>
<dbReference type="InterPro" id="IPR006674">
    <property type="entry name" value="HD_domain"/>
</dbReference>
<feature type="domain" description="HD-GYP" evidence="1">
    <location>
        <begin position="305"/>
        <end position="521"/>
    </location>
</feature>
<dbReference type="PANTHER" id="PTHR43155">
    <property type="entry name" value="CYCLIC DI-GMP PHOSPHODIESTERASE PA4108-RELATED"/>
    <property type="match status" value="1"/>
</dbReference>
<dbReference type="SMART" id="SM00471">
    <property type="entry name" value="HDc"/>
    <property type="match status" value="1"/>
</dbReference>
<name>A0A6N4DKM7_9GAMM</name>
<dbReference type="GO" id="GO:0008081">
    <property type="term" value="F:phosphoric diester hydrolase activity"/>
    <property type="evidence" value="ECO:0007669"/>
    <property type="project" value="UniProtKB-ARBA"/>
</dbReference>
<dbReference type="SUPFAM" id="SSF109604">
    <property type="entry name" value="HD-domain/PDEase-like"/>
    <property type="match status" value="1"/>
</dbReference>
<sequence>MDANRSLIDRLHRLNAIGIALSAERETPRLLERILDSARSLTNADGGTLYLVSHDARHLDFKILMTRSLGIHWNYDLNPGDQRFPPLPLFLEDGNPNHQLVATHAAGAHRTVNIPDLYAADGFDFSGTRAFDQRFGYRSRSFIAVPMANSDGDVIGVLQLINAIRGDDGETIPFSVNDQHLVESLASQAAVALTNQRFIDEQRELFESLVNMISEVIDERSPFTAGHSKRVSALTLLLAEAANSSSDADTHLPLSESDRYELEIAGRLHDCGKITTPDHLLNKSTKLDTRFDRIQVIGLRAELIRRDMQLAYLERRAGVDDADGALQQAHDRDMAALDNDLEFLRRINVGGEFIDQETLRRIHRVGQRRWRDGDGQTHPFLSSEEIDLLSIRKGTLSEREREKINQHANASILMLKGLRFPAYLRHVPEYAGGHHEHVDGSGYPNGLTREQLSVPARIMAIADVFEAITAHDRPYRDPIMLSQALQIICRMAQGGHLDLKLVQLFIRERVYLQYAERYLHPSQIDAVDDDPVYDCSPTEE</sequence>
<keyword evidence="2" id="KW-0378">Hydrolase</keyword>